<dbReference type="InterPro" id="IPR009061">
    <property type="entry name" value="DNA-bd_dom_put_sf"/>
</dbReference>
<dbReference type="InterPro" id="IPR010093">
    <property type="entry name" value="SinI_DNA-bd"/>
</dbReference>
<dbReference type="Pfam" id="PF12728">
    <property type="entry name" value="HTH_17"/>
    <property type="match status" value="1"/>
</dbReference>
<dbReference type="SUPFAM" id="SSF46955">
    <property type="entry name" value="Putative DNA-binding domain"/>
    <property type="match status" value="1"/>
</dbReference>
<dbReference type="InterPro" id="IPR041657">
    <property type="entry name" value="HTH_17"/>
</dbReference>
<organism evidence="3 4">
    <name type="scientific">Paracidobacterium acidisoli</name>
    <dbReference type="NCBI Taxonomy" id="2303751"/>
    <lineage>
        <taxon>Bacteria</taxon>
        <taxon>Pseudomonadati</taxon>
        <taxon>Acidobacteriota</taxon>
        <taxon>Terriglobia</taxon>
        <taxon>Terriglobales</taxon>
        <taxon>Acidobacteriaceae</taxon>
        <taxon>Paracidobacterium</taxon>
    </lineage>
</organism>
<feature type="compositionally biased region" description="Basic residues" evidence="1">
    <location>
        <begin position="92"/>
        <end position="101"/>
    </location>
</feature>
<name>A0A372ISQ6_9BACT</name>
<evidence type="ECO:0000313" key="3">
    <source>
        <dbReference type="EMBL" id="RFU17965.1"/>
    </source>
</evidence>
<dbReference type="Proteomes" id="UP000264702">
    <property type="component" value="Unassembled WGS sequence"/>
</dbReference>
<evidence type="ECO:0000313" key="4">
    <source>
        <dbReference type="Proteomes" id="UP000264702"/>
    </source>
</evidence>
<accession>A0A372ISQ6</accession>
<keyword evidence="3" id="KW-0238">DNA-binding</keyword>
<dbReference type="OrthoDB" id="122388at2"/>
<keyword evidence="4" id="KW-1185">Reference proteome</keyword>
<dbReference type="GO" id="GO:0003677">
    <property type="term" value="F:DNA binding"/>
    <property type="evidence" value="ECO:0007669"/>
    <property type="project" value="UniProtKB-KW"/>
</dbReference>
<gene>
    <name evidence="3" type="ORF">D0Y96_05625</name>
</gene>
<proteinExistence type="predicted"/>
<sequence>MDIRQASDYLGISPDSLYRYASEGFIPAFKLGNRWRFRRSRLEEWMDRQSGLDAVPEPGLEPEPKLVKPRQKKPVRGTTDTVATEAAGTARARSKRSGTRG</sequence>
<feature type="domain" description="Helix-turn-helix" evidence="2">
    <location>
        <begin position="1"/>
        <end position="50"/>
    </location>
</feature>
<evidence type="ECO:0000256" key="1">
    <source>
        <dbReference type="SAM" id="MobiDB-lite"/>
    </source>
</evidence>
<protein>
    <submittedName>
        <fullName evidence="3">DNA-binding protein</fullName>
    </submittedName>
</protein>
<feature type="region of interest" description="Disordered" evidence="1">
    <location>
        <begin position="48"/>
        <end position="101"/>
    </location>
</feature>
<reference evidence="3 4" key="1">
    <citation type="submission" date="2018-08" db="EMBL/GenBank/DDBJ databases">
        <title>Acidipila sp. 4G-K13, an acidobacterium isolated from forest soil.</title>
        <authorList>
            <person name="Gao Z.-H."/>
            <person name="Qiu L.-H."/>
        </authorList>
    </citation>
    <scope>NUCLEOTIDE SEQUENCE [LARGE SCALE GENOMIC DNA]</scope>
    <source>
        <strain evidence="3 4">4G-K13</strain>
    </source>
</reference>
<dbReference type="EMBL" id="QVQT01000002">
    <property type="protein sequence ID" value="RFU17965.1"/>
    <property type="molecule type" value="Genomic_DNA"/>
</dbReference>
<dbReference type="NCBIfam" id="TIGR01764">
    <property type="entry name" value="excise"/>
    <property type="match status" value="1"/>
</dbReference>
<comment type="caution">
    <text evidence="3">The sequence shown here is derived from an EMBL/GenBank/DDBJ whole genome shotgun (WGS) entry which is preliminary data.</text>
</comment>
<dbReference type="AlphaFoldDB" id="A0A372ISQ6"/>
<evidence type="ECO:0000259" key="2">
    <source>
        <dbReference type="Pfam" id="PF12728"/>
    </source>
</evidence>